<gene>
    <name evidence="2" type="ORF">SacmaDRAFT_1724</name>
</gene>
<feature type="compositionally biased region" description="Acidic residues" evidence="1">
    <location>
        <begin position="53"/>
        <end position="63"/>
    </location>
</feature>
<dbReference type="OrthoDB" id="3556647at2"/>
<proteinExistence type="predicted"/>
<accession>H5X4J0</accession>
<keyword evidence="3" id="KW-1185">Reference proteome</keyword>
<organism evidence="2 3">
    <name type="scientific">Saccharomonospora marina XMU15</name>
    <dbReference type="NCBI Taxonomy" id="882083"/>
    <lineage>
        <taxon>Bacteria</taxon>
        <taxon>Bacillati</taxon>
        <taxon>Actinomycetota</taxon>
        <taxon>Actinomycetes</taxon>
        <taxon>Pseudonocardiales</taxon>
        <taxon>Pseudonocardiaceae</taxon>
        <taxon>Saccharomonospora</taxon>
    </lineage>
</organism>
<feature type="region of interest" description="Disordered" evidence="1">
    <location>
        <begin position="1"/>
        <end position="63"/>
    </location>
</feature>
<evidence type="ECO:0000313" key="3">
    <source>
        <dbReference type="Proteomes" id="UP000004926"/>
    </source>
</evidence>
<reference evidence="2 3" key="1">
    <citation type="journal article" date="2012" name="Stand. Genomic Sci.">
        <title>Genome sequence of the ocean sediment bacterium Saccharomonospora marina type strain (XMU15(T)).</title>
        <authorList>
            <person name="Klenk H.P."/>
            <person name="Lu M."/>
            <person name="Lucas S."/>
            <person name="Lapidus A."/>
            <person name="Copeland A."/>
            <person name="Pitluck S."/>
            <person name="Goodwin L.A."/>
            <person name="Han C."/>
            <person name="Tapia R."/>
            <person name="Brambilla E.M."/>
            <person name="Potter G."/>
            <person name="Land M."/>
            <person name="Ivanova N."/>
            <person name="Rohde M."/>
            <person name="Goker M."/>
            <person name="Detter J.C."/>
            <person name="Li W.J."/>
            <person name="Kyrpides N.C."/>
            <person name="Woyke T."/>
        </authorList>
    </citation>
    <scope>NUCLEOTIDE SEQUENCE [LARGE SCALE GENOMIC DNA]</scope>
    <source>
        <strain evidence="2 3">XMU15</strain>
    </source>
</reference>
<dbReference type="Proteomes" id="UP000004926">
    <property type="component" value="Chromosome"/>
</dbReference>
<feature type="compositionally biased region" description="Basic and acidic residues" evidence="1">
    <location>
        <begin position="14"/>
        <end position="32"/>
    </location>
</feature>
<evidence type="ECO:0000256" key="1">
    <source>
        <dbReference type="SAM" id="MobiDB-lite"/>
    </source>
</evidence>
<dbReference type="STRING" id="882083.SacmaDRAFT_1724"/>
<dbReference type="EMBL" id="CM001439">
    <property type="protein sequence ID" value="EHR49994.1"/>
    <property type="molecule type" value="Genomic_DNA"/>
</dbReference>
<evidence type="ECO:0000313" key="2">
    <source>
        <dbReference type="EMBL" id="EHR49994.1"/>
    </source>
</evidence>
<dbReference type="RefSeq" id="WP_009153379.1">
    <property type="nucleotide sequence ID" value="NZ_CM001439.1"/>
</dbReference>
<name>H5X4J0_9PSEU</name>
<dbReference type="HOGENOM" id="CLU_2883225_0_0_11"/>
<dbReference type="AlphaFoldDB" id="H5X4J0"/>
<sequence length="63" mass="6811">MTENQDLVPEADAEEQREPARGGEEPDADRAGMRVPLEANPADVAEQAAPVPLDEEDENRPAT</sequence>
<protein>
    <submittedName>
        <fullName evidence="2">Uncharacterized protein</fullName>
    </submittedName>
</protein>